<feature type="compositionally biased region" description="Acidic residues" evidence="1">
    <location>
        <begin position="209"/>
        <end position="218"/>
    </location>
</feature>
<feature type="compositionally biased region" description="Polar residues" evidence="1">
    <location>
        <begin position="259"/>
        <end position="275"/>
    </location>
</feature>
<feature type="compositionally biased region" description="Basic and acidic residues" evidence="1">
    <location>
        <begin position="133"/>
        <end position="143"/>
    </location>
</feature>
<feature type="region of interest" description="Disordered" evidence="1">
    <location>
        <begin position="247"/>
        <end position="308"/>
    </location>
</feature>
<accession>A0AA39WCG5</accession>
<gene>
    <name evidence="2" type="ORF">B0T17DRAFT_544252</name>
</gene>
<evidence type="ECO:0000256" key="1">
    <source>
        <dbReference type="SAM" id="MobiDB-lite"/>
    </source>
</evidence>
<evidence type="ECO:0000313" key="2">
    <source>
        <dbReference type="EMBL" id="KAK0612670.1"/>
    </source>
</evidence>
<organism evidence="2 3">
    <name type="scientific">Bombardia bombarda</name>
    <dbReference type="NCBI Taxonomy" id="252184"/>
    <lineage>
        <taxon>Eukaryota</taxon>
        <taxon>Fungi</taxon>
        <taxon>Dikarya</taxon>
        <taxon>Ascomycota</taxon>
        <taxon>Pezizomycotina</taxon>
        <taxon>Sordariomycetes</taxon>
        <taxon>Sordariomycetidae</taxon>
        <taxon>Sordariales</taxon>
        <taxon>Lasiosphaeriaceae</taxon>
        <taxon>Bombardia</taxon>
    </lineage>
</organism>
<protein>
    <submittedName>
        <fullName evidence="2">Uncharacterized protein</fullName>
    </submittedName>
</protein>
<feature type="region of interest" description="Disordered" evidence="1">
    <location>
        <begin position="131"/>
        <end position="231"/>
    </location>
</feature>
<dbReference type="EMBL" id="JAULSR010000009">
    <property type="protein sequence ID" value="KAK0612670.1"/>
    <property type="molecule type" value="Genomic_DNA"/>
</dbReference>
<feature type="compositionally biased region" description="Low complexity" evidence="1">
    <location>
        <begin position="175"/>
        <end position="186"/>
    </location>
</feature>
<dbReference type="Proteomes" id="UP001174934">
    <property type="component" value="Unassembled WGS sequence"/>
</dbReference>
<comment type="caution">
    <text evidence="2">The sequence shown here is derived from an EMBL/GenBank/DDBJ whole genome shotgun (WGS) entry which is preliminary data.</text>
</comment>
<evidence type="ECO:0000313" key="3">
    <source>
        <dbReference type="Proteomes" id="UP001174934"/>
    </source>
</evidence>
<reference evidence="2" key="1">
    <citation type="submission" date="2023-06" db="EMBL/GenBank/DDBJ databases">
        <title>Genome-scale phylogeny and comparative genomics of the fungal order Sordariales.</title>
        <authorList>
            <consortium name="Lawrence Berkeley National Laboratory"/>
            <person name="Hensen N."/>
            <person name="Bonometti L."/>
            <person name="Westerberg I."/>
            <person name="Brannstrom I.O."/>
            <person name="Guillou S."/>
            <person name="Cros-Aarteil S."/>
            <person name="Calhoun S."/>
            <person name="Haridas S."/>
            <person name="Kuo A."/>
            <person name="Mondo S."/>
            <person name="Pangilinan J."/>
            <person name="Riley R."/>
            <person name="LaButti K."/>
            <person name="Andreopoulos B."/>
            <person name="Lipzen A."/>
            <person name="Chen C."/>
            <person name="Yanf M."/>
            <person name="Daum C."/>
            <person name="Ng V."/>
            <person name="Clum A."/>
            <person name="Steindorff A."/>
            <person name="Ohm R."/>
            <person name="Martin F."/>
            <person name="Silar P."/>
            <person name="Natvig D."/>
            <person name="Lalanne C."/>
            <person name="Gautier V."/>
            <person name="Ament-velasquez S.L."/>
            <person name="Kruys A."/>
            <person name="Hutchinson M.I."/>
            <person name="Powell A.J."/>
            <person name="Barry K."/>
            <person name="Miller A.N."/>
            <person name="Grigoriev I.V."/>
            <person name="Debuchy R."/>
            <person name="Gladieux P."/>
            <person name="Thoren M.H."/>
            <person name="Johannesson H."/>
        </authorList>
    </citation>
    <scope>NUCLEOTIDE SEQUENCE</scope>
    <source>
        <strain evidence="2">SMH3391-2</strain>
    </source>
</reference>
<proteinExistence type="predicted"/>
<feature type="compositionally biased region" description="Basic and acidic residues" evidence="1">
    <location>
        <begin position="150"/>
        <end position="174"/>
    </location>
</feature>
<name>A0AA39WCG5_9PEZI</name>
<sequence>MSYYVLLKICHDPDEASTGRKSHHKAKIQAKVFPHLSQLFKDLGSLPPTTLNRGPARGWTSPTANELWKSLYSSSRLMVKQATSKRRSGRTGKFGSQQSQRQFPVRIRLIFFLRPTGRQLVLFALPDQAQSMHEPDSPEHDGHGAIAGTRRWEPLKDDTKDDTRRPRGKEEEATAGKASSSSSEGKGAAHHRDREGACCHGGSRPLDDTPADGDDAMVLDEPFPPPHMGLALRPKRTTALAVENLTLRSPRIGTLPSGGDSSPATQRQQRNNGPTTKAFVGQQQQRQRQHSGNGVGKRTTTSGPAVARLKKDGARLRAGAMAPWEMSPVLAGGVRLETIR</sequence>
<keyword evidence="3" id="KW-1185">Reference proteome</keyword>
<dbReference type="AlphaFoldDB" id="A0AA39WCG5"/>